<proteinExistence type="predicted"/>
<dbReference type="PANTHER" id="PTHR15276:SF0">
    <property type="entry name" value="COILED-COIL DOMAIN-CONTAINING PROTEIN 6"/>
    <property type="match status" value="1"/>
</dbReference>
<dbReference type="AlphaFoldDB" id="A0A6G1SJI9"/>
<protein>
    <submittedName>
        <fullName evidence="2">Coiled-coil domain-containing protein 6</fullName>
    </submittedName>
</protein>
<keyword evidence="1" id="KW-0175">Coiled coil</keyword>
<evidence type="ECO:0000313" key="2">
    <source>
        <dbReference type="EMBL" id="MDE50539.1"/>
    </source>
</evidence>
<dbReference type="EMBL" id="GGYP01005812">
    <property type="protein sequence ID" value="MDE50583.1"/>
    <property type="molecule type" value="Transcribed_RNA"/>
</dbReference>
<dbReference type="PANTHER" id="PTHR15276">
    <property type="entry name" value="H4 D10S170 PROTEIN-RELATED"/>
    <property type="match status" value="1"/>
</dbReference>
<dbReference type="Pfam" id="PF09755">
    <property type="entry name" value="DUF2046"/>
    <property type="match status" value="1"/>
</dbReference>
<sequence>MDVTPCKDEKCQLAMKIMLANQESLEAQIEGLKQKIAMLTEENKELRRNSVNIQQQAEQEEEFISNTLLKKIQRLKQEKESLAINYEQEEEFLTNDLTKKLQKIKAEKVEMEKTFEVESEAICNKLTARINNLERQLKDVK</sequence>
<evidence type="ECO:0000256" key="1">
    <source>
        <dbReference type="SAM" id="Coils"/>
    </source>
</evidence>
<reference evidence="2" key="1">
    <citation type="submission" date="2018-10" db="EMBL/GenBank/DDBJ databases">
        <title>Transcriptome assembly of Aceria tosichella (Wheat curl mite) Type 2.</title>
        <authorList>
            <person name="Scully E.D."/>
            <person name="Geib S.M."/>
            <person name="Palmer N.A."/>
            <person name="Gupta A.K."/>
            <person name="Sarath G."/>
            <person name="Tatineni S."/>
        </authorList>
    </citation>
    <scope>NUCLEOTIDE SEQUENCE</scope>
    <source>
        <strain evidence="2">LincolnNE</strain>
    </source>
</reference>
<name>A0A6G1SJI9_9ACAR</name>
<organism evidence="2">
    <name type="scientific">Aceria tosichella</name>
    <name type="common">wheat curl mite</name>
    <dbReference type="NCBI Taxonomy" id="561515"/>
    <lineage>
        <taxon>Eukaryota</taxon>
        <taxon>Metazoa</taxon>
        <taxon>Ecdysozoa</taxon>
        <taxon>Arthropoda</taxon>
        <taxon>Chelicerata</taxon>
        <taxon>Arachnida</taxon>
        <taxon>Acari</taxon>
        <taxon>Acariformes</taxon>
        <taxon>Trombidiformes</taxon>
        <taxon>Prostigmata</taxon>
        <taxon>Eupodina</taxon>
        <taxon>Eriophyoidea</taxon>
        <taxon>Eriophyidae</taxon>
        <taxon>Eriophyinae</taxon>
        <taxon>Aceriini</taxon>
        <taxon>Aceria</taxon>
    </lineage>
</organism>
<dbReference type="EMBL" id="GGYP01005768">
    <property type="protein sequence ID" value="MDE50539.1"/>
    <property type="molecule type" value="Transcribed_RNA"/>
</dbReference>
<accession>A0A6G1SJI9</accession>
<evidence type="ECO:0000313" key="3">
    <source>
        <dbReference type="EMBL" id="MDE50583.1"/>
    </source>
</evidence>
<gene>
    <name evidence="2" type="primary">Ccdc6_0</name>
    <name evidence="3" type="synonym">Ccdc6_1</name>
    <name evidence="2" type="ORF">g.7897</name>
    <name evidence="3" type="ORF">g.7898</name>
</gene>
<feature type="coiled-coil region" evidence="1">
    <location>
        <begin position="15"/>
        <end position="136"/>
    </location>
</feature>
<dbReference type="InterPro" id="IPR019152">
    <property type="entry name" value="DUF2046"/>
</dbReference>